<name>A0A5M6ZF58_9PROT</name>
<accession>A0A5M6ZF58</accession>
<dbReference type="Gene3D" id="3.10.450.350">
    <property type="match status" value="2"/>
</dbReference>
<evidence type="ECO:0000313" key="12">
    <source>
        <dbReference type="Proteomes" id="UP000325122"/>
    </source>
</evidence>
<feature type="domain" description="Csd3-like second N-terminal" evidence="10">
    <location>
        <begin position="206"/>
        <end position="323"/>
    </location>
</feature>
<dbReference type="Pfam" id="PF19425">
    <property type="entry name" value="Csd3_N2"/>
    <property type="match status" value="1"/>
</dbReference>
<reference evidence="11 12" key="1">
    <citation type="submission" date="2019-09" db="EMBL/GenBank/DDBJ databases">
        <authorList>
            <person name="Kevbrin V."/>
            <person name="Grouzdev D.S."/>
        </authorList>
    </citation>
    <scope>NUCLEOTIDE SEQUENCE [LARGE SCALE GENOMIC DNA]</scope>
    <source>
        <strain evidence="11 12">G-192</strain>
    </source>
</reference>
<proteinExistence type="predicted"/>
<dbReference type="SUPFAM" id="SSF51261">
    <property type="entry name" value="Duplicated hybrid motif"/>
    <property type="match status" value="1"/>
</dbReference>
<evidence type="ECO:0000313" key="11">
    <source>
        <dbReference type="EMBL" id="KAA5803376.1"/>
    </source>
</evidence>
<keyword evidence="5" id="KW-0378">Hydrolase</keyword>
<dbReference type="Proteomes" id="UP000325122">
    <property type="component" value="Unassembled WGS sequence"/>
</dbReference>
<evidence type="ECO:0000256" key="2">
    <source>
        <dbReference type="ARBA" id="ARBA00004196"/>
    </source>
</evidence>
<dbReference type="RefSeq" id="WP_150022644.1">
    <property type="nucleotide sequence ID" value="NZ_VWOJ01000002.1"/>
</dbReference>
<evidence type="ECO:0000259" key="9">
    <source>
        <dbReference type="Pfam" id="PF01551"/>
    </source>
</evidence>
<evidence type="ECO:0000259" key="10">
    <source>
        <dbReference type="Pfam" id="PF19425"/>
    </source>
</evidence>
<evidence type="ECO:0000256" key="1">
    <source>
        <dbReference type="ARBA" id="ARBA00001947"/>
    </source>
</evidence>
<comment type="caution">
    <text evidence="11">The sequence shown here is derived from an EMBL/GenBank/DDBJ whole genome shotgun (WGS) entry which is preliminary data.</text>
</comment>
<gene>
    <name evidence="11" type="ORF">F1654_06085</name>
</gene>
<dbReference type="GO" id="GO:0030313">
    <property type="term" value="C:cell envelope"/>
    <property type="evidence" value="ECO:0007669"/>
    <property type="project" value="UniProtKB-SubCell"/>
</dbReference>
<dbReference type="GO" id="GO:0004222">
    <property type="term" value="F:metalloendopeptidase activity"/>
    <property type="evidence" value="ECO:0007669"/>
    <property type="project" value="TreeGrafter"/>
</dbReference>
<keyword evidence="7" id="KW-0482">Metalloprotease</keyword>
<evidence type="ECO:0000256" key="7">
    <source>
        <dbReference type="ARBA" id="ARBA00023049"/>
    </source>
</evidence>
<keyword evidence="8" id="KW-0472">Membrane</keyword>
<dbReference type="GO" id="GO:0046872">
    <property type="term" value="F:metal ion binding"/>
    <property type="evidence" value="ECO:0007669"/>
    <property type="project" value="UniProtKB-KW"/>
</dbReference>
<sequence length="496" mass="53951">MSGFDVRLADARRSRTLVFFATLGLGLLIVVGALLMRFSGPGEPSVPAEPVPASPQAVQALSETARSGAPEAAPAAVALNNSRDVIEAEHALFTSAPFRSQVESLDITVRSGQTMASVLAGAGADRVEAARAIAALDPVFPVRRLRAGQDLTLFFETVADEEEGEARRLAGLSFRPDIERTLTVARSGDRFRAREATATLDREFVRVRGEVSSSLYMSAIQQGATDRIVVELANILGYAVDFRTIQPGDDFDFVFERHVNRRGETVRTGDIVYVRFAGRGSPLEYFRYTAPDGEVGYYTGEGEAAQRLLMRMPVNGARISSSFGMRFHPIHQVNRPHNGTDFAAPRGTPIMAAGNGVVERADWFGGFGNYVRIRHANGYQTVYAHLQGFARGVRAGTRVSQGQVIGYVGCTGSCTGPHLHYEVHQNGRPLNPMRLDLPTGRRLTRDELPSFTTERDRLIAKRDSVMFANGQPPAIQAEDAVLLAARESGRSQSASR</sequence>
<keyword evidence="6" id="KW-0862">Zinc</keyword>
<dbReference type="InterPro" id="IPR016047">
    <property type="entry name" value="M23ase_b-sheet_dom"/>
</dbReference>
<dbReference type="AlphaFoldDB" id="A0A5M6ZF58"/>
<dbReference type="InterPro" id="IPR045834">
    <property type="entry name" value="Csd3_N2"/>
</dbReference>
<dbReference type="Gene3D" id="2.70.70.10">
    <property type="entry name" value="Glucose Permease (Domain IIA)"/>
    <property type="match status" value="1"/>
</dbReference>
<evidence type="ECO:0000256" key="6">
    <source>
        <dbReference type="ARBA" id="ARBA00022833"/>
    </source>
</evidence>
<dbReference type="InterPro" id="IPR050570">
    <property type="entry name" value="Cell_wall_metabolism_enzyme"/>
</dbReference>
<dbReference type="EMBL" id="VWOJ01000002">
    <property type="protein sequence ID" value="KAA5803376.1"/>
    <property type="molecule type" value="Genomic_DNA"/>
</dbReference>
<dbReference type="CDD" id="cd12797">
    <property type="entry name" value="M23_peptidase"/>
    <property type="match status" value="1"/>
</dbReference>
<organism evidence="11 12">
    <name type="scientific">Alkalicaulis satelles</name>
    <dbReference type="NCBI Taxonomy" id="2609175"/>
    <lineage>
        <taxon>Bacteria</taxon>
        <taxon>Pseudomonadati</taxon>
        <taxon>Pseudomonadota</taxon>
        <taxon>Alphaproteobacteria</taxon>
        <taxon>Maricaulales</taxon>
        <taxon>Maricaulaceae</taxon>
        <taxon>Alkalicaulis</taxon>
    </lineage>
</organism>
<protein>
    <submittedName>
        <fullName evidence="11">M23 family metallopeptidase</fullName>
    </submittedName>
</protein>
<keyword evidence="8" id="KW-1133">Transmembrane helix</keyword>
<dbReference type="Pfam" id="PF01551">
    <property type="entry name" value="Peptidase_M23"/>
    <property type="match status" value="1"/>
</dbReference>
<dbReference type="PANTHER" id="PTHR21666:SF288">
    <property type="entry name" value="CELL DIVISION PROTEIN YTFB"/>
    <property type="match status" value="1"/>
</dbReference>
<dbReference type="InterPro" id="IPR011055">
    <property type="entry name" value="Dup_hybrid_motif"/>
</dbReference>
<keyword evidence="4" id="KW-0479">Metal-binding</keyword>
<comment type="cofactor">
    <cofactor evidence="1">
        <name>Zn(2+)</name>
        <dbReference type="ChEBI" id="CHEBI:29105"/>
    </cofactor>
</comment>
<dbReference type="PANTHER" id="PTHR21666">
    <property type="entry name" value="PEPTIDASE-RELATED"/>
    <property type="match status" value="1"/>
</dbReference>
<evidence type="ECO:0000256" key="8">
    <source>
        <dbReference type="SAM" id="Phobius"/>
    </source>
</evidence>
<dbReference type="GO" id="GO:0006508">
    <property type="term" value="P:proteolysis"/>
    <property type="evidence" value="ECO:0007669"/>
    <property type="project" value="UniProtKB-KW"/>
</dbReference>
<feature type="domain" description="M23ase beta-sheet core" evidence="9">
    <location>
        <begin position="336"/>
        <end position="432"/>
    </location>
</feature>
<feature type="transmembrane region" description="Helical" evidence="8">
    <location>
        <begin position="17"/>
        <end position="36"/>
    </location>
</feature>
<evidence type="ECO:0000256" key="3">
    <source>
        <dbReference type="ARBA" id="ARBA00022670"/>
    </source>
</evidence>
<evidence type="ECO:0000256" key="5">
    <source>
        <dbReference type="ARBA" id="ARBA00022801"/>
    </source>
</evidence>
<keyword evidence="12" id="KW-1185">Reference proteome</keyword>
<keyword evidence="8" id="KW-0812">Transmembrane</keyword>
<keyword evidence="3" id="KW-0645">Protease</keyword>
<comment type="subcellular location">
    <subcellularLocation>
        <location evidence="2">Cell envelope</location>
    </subcellularLocation>
</comment>
<evidence type="ECO:0000256" key="4">
    <source>
        <dbReference type="ARBA" id="ARBA00022723"/>
    </source>
</evidence>